<accession>A0A9W9YNL9</accession>
<gene>
    <name evidence="5" type="primary">SART1</name>
    <name evidence="5" type="ORF">OS493_022649</name>
</gene>
<proteinExistence type="inferred from homology"/>
<reference evidence="5" key="1">
    <citation type="submission" date="2023-01" db="EMBL/GenBank/DDBJ databases">
        <title>Genome assembly of the deep-sea coral Lophelia pertusa.</title>
        <authorList>
            <person name="Herrera S."/>
            <person name="Cordes E."/>
        </authorList>
    </citation>
    <scope>NUCLEOTIDE SEQUENCE</scope>
    <source>
        <strain evidence="5">USNM1676648</strain>
        <tissue evidence="5">Polyp</tissue>
    </source>
</reference>
<name>A0A9W9YNL9_9CNID</name>
<evidence type="ECO:0000313" key="5">
    <source>
        <dbReference type="EMBL" id="KAJ7357833.1"/>
    </source>
</evidence>
<keyword evidence="5" id="KW-0121">Carboxypeptidase</keyword>
<keyword evidence="3" id="KW-0539">Nucleus</keyword>
<dbReference type="GO" id="GO:0004181">
    <property type="term" value="F:metallocarboxypeptidase activity"/>
    <property type="evidence" value="ECO:0007669"/>
    <property type="project" value="UniProtKB-EC"/>
</dbReference>
<dbReference type="GO" id="GO:0000481">
    <property type="term" value="P:maturation of 5S rRNA"/>
    <property type="evidence" value="ECO:0007669"/>
    <property type="project" value="TreeGrafter"/>
</dbReference>
<dbReference type="EMBL" id="MU827317">
    <property type="protein sequence ID" value="KAJ7357833.1"/>
    <property type="molecule type" value="Genomic_DNA"/>
</dbReference>
<protein>
    <submittedName>
        <fullName evidence="5">U4/U6.U5 tri-snRNP-associated protein 1</fullName>
        <ecNumber evidence="5">3.4.17.21</ecNumber>
    </submittedName>
</protein>
<keyword evidence="5" id="KW-0645">Protease</keyword>
<dbReference type="GO" id="GO:0046540">
    <property type="term" value="C:U4/U6 x U5 tri-snRNP complex"/>
    <property type="evidence" value="ECO:0007669"/>
    <property type="project" value="TreeGrafter"/>
</dbReference>
<evidence type="ECO:0000256" key="2">
    <source>
        <dbReference type="ARBA" id="ARBA00006076"/>
    </source>
</evidence>
<comment type="caution">
    <text evidence="5">The sequence shown here is derived from an EMBL/GenBank/DDBJ whole genome shotgun (WGS) entry which is preliminary data.</text>
</comment>
<evidence type="ECO:0000256" key="1">
    <source>
        <dbReference type="ARBA" id="ARBA00004123"/>
    </source>
</evidence>
<dbReference type="PANTHER" id="PTHR14152:SF5">
    <property type="entry name" value="U4_U6.U5 TRI-SNRNP-ASSOCIATED PROTEIN 1"/>
    <property type="match status" value="1"/>
</dbReference>
<organism evidence="5 6">
    <name type="scientific">Desmophyllum pertusum</name>
    <dbReference type="NCBI Taxonomy" id="174260"/>
    <lineage>
        <taxon>Eukaryota</taxon>
        <taxon>Metazoa</taxon>
        <taxon>Cnidaria</taxon>
        <taxon>Anthozoa</taxon>
        <taxon>Hexacorallia</taxon>
        <taxon>Scleractinia</taxon>
        <taxon>Caryophylliina</taxon>
        <taxon>Caryophylliidae</taxon>
        <taxon>Desmophyllum</taxon>
    </lineage>
</organism>
<evidence type="ECO:0000256" key="4">
    <source>
        <dbReference type="SAM" id="MobiDB-lite"/>
    </source>
</evidence>
<dbReference type="PANTHER" id="PTHR14152">
    <property type="entry name" value="SQUAMOUS CELL CARCINOMA ANTIGEN RECOGNISED BY CYTOTOXIC T LYMPHOCYTES"/>
    <property type="match status" value="1"/>
</dbReference>
<dbReference type="GO" id="GO:0045292">
    <property type="term" value="P:mRNA cis splicing, via spliceosome"/>
    <property type="evidence" value="ECO:0007669"/>
    <property type="project" value="TreeGrafter"/>
</dbReference>
<keyword evidence="5" id="KW-0378">Hydrolase</keyword>
<dbReference type="OrthoDB" id="5583at2759"/>
<dbReference type="EC" id="3.4.17.21" evidence="5"/>
<dbReference type="Proteomes" id="UP001163046">
    <property type="component" value="Unassembled WGS sequence"/>
</dbReference>
<evidence type="ECO:0000313" key="6">
    <source>
        <dbReference type="Proteomes" id="UP001163046"/>
    </source>
</evidence>
<feature type="compositionally biased region" description="Basic and acidic residues" evidence="4">
    <location>
        <begin position="13"/>
        <end position="23"/>
    </location>
</feature>
<comment type="similarity">
    <text evidence="2">Belongs to the SNU66/SART1 family.</text>
</comment>
<sequence length="76" mass="8388">MSHKFHGKASGKMKSEKRNKKYQEEMALQKMNSGDTPLNTAALLKEKQKTAQSPFVILSGGGQTFSTGTTISKQRK</sequence>
<dbReference type="InterPro" id="IPR005011">
    <property type="entry name" value="SNU66/SART1"/>
</dbReference>
<feature type="compositionally biased region" description="Basic residues" evidence="4">
    <location>
        <begin position="1"/>
        <end position="12"/>
    </location>
</feature>
<keyword evidence="6" id="KW-1185">Reference proteome</keyword>
<comment type="subcellular location">
    <subcellularLocation>
        <location evidence="1">Nucleus</location>
    </subcellularLocation>
</comment>
<feature type="region of interest" description="Disordered" evidence="4">
    <location>
        <begin position="1"/>
        <end position="23"/>
    </location>
</feature>
<evidence type="ECO:0000256" key="3">
    <source>
        <dbReference type="ARBA" id="ARBA00023242"/>
    </source>
</evidence>
<dbReference type="AlphaFoldDB" id="A0A9W9YNL9"/>